<evidence type="ECO:0000256" key="1">
    <source>
        <dbReference type="SAM" id="MobiDB-lite"/>
    </source>
</evidence>
<feature type="compositionally biased region" description="Gly residues" evidence="1">
    <location>
        <begin position="194"/>
        <end position="207"/>
    </location>
</feature>
<organism evidence="3 4">
    <name type="scientific">Nicrophorus vespilloides</name>
    <name type="common">Boreal carrion beetle</name>
    <dbReference type="NCBI Taxonomy" id="110193"/>
    <lineage>
        <taxon>Eukaryota</taxon>
        <taxon>Metazoa</taxon>
        <taxon>Ecdysozoa</taxon>
        <taxon>Arthropoda</taxon>
        <taxon>Hexapoda</taxon>
        <taxon>Insecta</taxon>
        <taxon>Pterygota</taxon>
        <taxon>Neoptera</taxon>
        <taxon>Endopterygota</taxon>
        <taxon>Coleoptera</taxon>
        <taxon>Polyphaga</taxon>
        <taxon>Staphyliniformia</taxon>
        <taxon>Silphidae</taxon>
        <taxon>Nicrophorinae</taxon>
        <taxon>Nicrophorus</taxon>
    </lineage>
</organism>
<dbReference type="PANTHER" id="PTHR21879:SF22">
    <property type="entry name" value="FI03362P-RELATED"/>
    <property type="match status" value="1"/>
</dbReference>
<name>A0ABM1MWG6_NICVS</name>
<feature type="compositionally biased region" description="Basic and acidic residues" evidence="1">
    <location>
        <begin position="211"/>
        <end position="222"/>
    </location>
</feature>
<feature type="transmembrane region" description="Helical" evidence="2">
    <location>
        <begin position="144"/>
        <end position="165"/>
    </location>
</feature>
<evidence type="ECO:0000313" key="4">
    <source>
        <dbReference type="RefSeq" id="XP_017778916.1"/>
    </source>
</evidence>
<reference evidence="4" key="1">
    <citation type="submission" date="2025-08" db="UniProtKB">
        <authorList>
            <consortium name="RefSeq"/>
        </authorList>
    </citation>
    <scope>IDENTIFICATION</scope>
    <source>
        <tissue evidence="4">Whole Larva</tissue>
    </source>
</reference>
<accession>A0ABM1MWG6</accession>
<dbReference type="RefSeq" id="XP_017778916.1">
    <property type="nucleotide sequence ID" value="XM_017923427.1"/>
</dbReference>
<dbReference type="Pfam" id="PF07898">
    <property type="entry name" value="DUF1676"/>
    <property type="match status" value="1"/>
</dbReference>
<protein>
    <submittedName>
        <fullName evidence="4">Uncharacterized protein LOC108564365</fullName>
    </submittedName>
</protein>
<keyword evidence="2" id="KW-0472">Membrane</keyword>
<dbReference type="InterPro" id="IPR012464">
    <property type="entry name" value="DUF1676"/>
</dbReference>
<keyword evidence="2" id="KW-1133">Transmembrane helix</keyword>
<dbReference type="Proteomes" id="UP000695000">
    <property type="component" value="Unplaced"/>
</dbReference>
<evidence type="ECO:0000256" key="2">
    <source>
        <dbReference type="SAM" id="Phobius"/>
    </source>
</evidence>
<feature type="region of interest" description="Disordered" evidence="1">
    <location>
        <begin position="194"/>
        <end position="232"/>
    </location>
</feature>
<keyword evidence="3" id="KW-1185">Reference proteome</keyword>
<keyword evidence="2" id="KW-0812">Transmembrane</keyword>
<evidence type="ECO:0000313" key="3">
    <source>
        <dbReference type="Proteomes" id="UP000695000"/>
    </source>
</evidence>
<proteinExistence type="predicted"/>
<dbReference type="GeneID" id="108564365"/>
<feature type="transmembrane region" description="Helical" evidence="2">
    <location>
        <begin position="120"/>
        <end position="138"/>
    </location>
</feature>
<gene>
    <name evidence="4" type="primary">LOC108564365</name>
</gene>
<dbReference type="PANTHER" id="PTHR21879">
    <property type="entry name" value="FI03362P-RELATED-RELATED"/>
    <property type="match status" value="1"/>
</dbReference>
<sequence length="232" mass="24467">MSTVCFLQAAATDLSMLKRIRGCLTHDGPVVCLKERALDVLNETIMSDKPMSLYGIVDVVKDPGYKASVDVEDLPRDLASRNLKLNEMIYDKVEEFFASRSLSLNLGNIIEGRGKKDKKGGMLMMGGLAMAGMMAQMFMGKIAFMAGAALLVAKLALLLSTIIGFKKLSGGSGGGGESSHVVYATSGGDSGYGHSHGGGGGGGGGGWHRSLAGDETHNDPYRAHNPTENFTF</sequence>